<dbReference type="VEuPathDB" id="FungiDB:MYCFIDRAFT_206432"/>
<dbReference type="SUPFAM" id="SSF52540">
    <property type="entry name" value="P-loop containing nucleoside triphosphate hydrolases"/>
    <property type="match status" value="2"/>
</dbReference>
<feature type="compositionally biased region" description="Basic residues" evidence="8">
    <location>
        <begin position="1042"/>
        <end position="1052"/>
    </location>
</feature>
<evidence type="ECO:0000313" key="11">
    <source>
        <dbReference type="Proteomes" id="UP000016932"/>
    </source>
</evidence>
<dbReference type="eggNOG" id="KOG1674">
    <property type="taxonomic scope" value="Eukaryota"/>
</dbReference>
<feature type="compositionally biased region" description="Polar residues" evidence="8">
    <location>
        <begin position="2466"/>
        <end position="2493"/>
    </location>
</feature>
<feature type="compositionally biased region" description="Basic residues" evidence="8">
    <location>
        <begin position="1174"/>
        <end position="1184"/>
    </location>
</feature>
<dbReference type="HOGENOM" id="CLU_227136_0_0_1"/>
<feature type="region of interest" description="Disordered" evidence="8">
    <location>
        <begin position="983"/>
        <end position="1148"/>
    </location>
</feature>
<evidence type="ECO:0000256" key="6">
    <source>
        <dbReference type="ARBA" id="ARBA00023117"/>
    </source>
</evidence>
<feature type="region of interest" description="Disordered" evidence="8">
    <location>
        <begin position="1545"/>
        <end position="1629"/>
    </location>
</feature>
<feature type="region of interest" description="Disordered" evidence="8">
    <location>
        <begin position="36"/>
        <end position="60"/>
    </location>
</feature>
<feature type="compositionally biased region" description="Acidic residues" evidence="8">
    <location>
        <begin position="1383"/>
        <end position="1401"/>
    </location>
</feature>
<dbReference type="InterPro" id="IPR003960">
    <property type="entry name" value="ATPase_AAA_CS"/>
</dbReference>
<feature type="compositionally biased region" description="Basic and acidic residues" evidence="8">
    <location>
        <begin position="2362"/>
        <end position="2376"/>
    </location>
</feature>
<dbReference type="GO" id="GO:0042393">
    <property type="term" value="F:histone binding"/>
    <property type="evidence" value="ECO:0007669"/>
    <property type="project" value="TreeGrafter"/>
</dbReference>
<feature type="compositionally biased region" description="Low complexity" evidence="8">
    <location>
        <begin position="2556"/>
        <end position="2568"/>
    </location>
</feature>
<gene>
    <name evidence="10" type="ORF">MYCFIDRAFT_206432</name>
</gene>
<dbReference type="Gene3D" id="1.10.8.60">
    <property type="match status" value="1"/>
</dbReference>
<dbReference type="InterPro" id="IPR045199">
    <property type="entry name" value="ATAD2-like"/>
</dbReference>
<keyword evidence="6" id="KW-0103">Bromodomain</keyword>
<feature type="compositionally biased region" description="Acidic residues" evidence="8">
    <location>
        <begin position="1116"/>
        <end position="1132"/>
    </location>
</feature>
<evidence type="ECO:0000256" key="7">
    <source>
        <dbReference type="ARBA" id="ARBA00023242"/>
    </source>
</evidence>
<keyword evidence="3" id="KW-0547">Nucleotide-binding</keyword>
<feature type="compositionally biased region" description="Polar residues" evidence="8">
    <location>
        <begin position="2415"/>
        <end position="2425"/>
    </location>
</feature>
<dbReference type="FunFam" id="3.40.50.300:FF:001218">
    <property type="entry name" value="AAA family ATPase, putative"/>
    <property type="match status" value="1"/>
</dbReference>
<evidence type="ECO:0000313" key="10">
    <source>
        <dbReference type="EMBL" id="EME89706.1"/>
    </source>
</evidence>
<dbReference type="KEGG" id="pfj:MYCFIDRAFT_206432"/>
<dbReference type="GO" id="GO:0006337">
    <property type="term" value="P:nucleosome disassembly"/>
    <property type="evidence" value="ECO:0007669"/>
    <property type="project" value="TreeGrafter"/>
</dbReference>
<feature type="compositionally biased region" description="Low complexity" evidence="8">
    <location>
        <begin position="432"/>
        <end position="453"/>
    </location>
</feature>
<evidence type="ECO:0000256" key="5">
    <source>
        <dbReference type="ARBA" id="ARBA00022840"/>
    </source>
</evidence>
<dbReference type="GO" id="GO:0003682">
    <property type="term" value="F:chromatin binding"/>
    <property type="evidence" value="ECO:0007669"/>
    <property type="project" value="TreeGrafter"/>
</dbReference>
<dbReference type="Pfam" id="PF17862">
    <property type="entry name" value="AAA_lid_3"/>
    <property type="match status" value="1"/>
</dbReference>
<feature type="compositionally biased region" description="Acidic residues" evidence="8">
    <location>
        <begin position="1069"/>
        <end position="1093"/>
    </location>
</feature>
<evidence type="ECO:0000256" key="8">
    <source>
        <dbReference type="SAM" id="MobiDB-lite"/>
    </source>
</evidence>
<feature type="domain" description="AAA+ ATPase" evidence="9">
    <location>
        <begin position="1682"/>
        <end position="1823"/>
    </location>
</feature>
<dbReference type="SMART" id="SM00382">
    <property type="entry name" value="AAA"/>
    <property type="match status" value="1"/>
</dbReference>
<dbReference type="InterPro" id="IPR003593">
    <property type="entry name" value="AAA+_ATPase"/>
</dbReference>
<dbReference type="RefSeq" id="XP_007922230.1">
    <property type="nucleotide sequence ID" value="XM_007924039.1"/>
</dbReference>
<reference evidence="10 11" key="1">
    <citation type="journal article" date="2012" name="PLoS Pathog.">
        <title>Diverse lifestyles and strategies of plant pathogenesis encoded in the genomes of eighteen Dothideomycetes fungi.</title>
        <authorList>
            <person name="Ohm R.A."/>
            <person name="Feau N."/>
            <person name="Henrissat B."/>
            <person name="Schoch C.L."/>
            <person name="Horwitz B.A."/>
            <person name="Barry K.W."/>
            <person name="Condon B.J."/>
            <person name="Copeland A.C."/>
            <person name="Dhillon B."/>
            <person name="Glaser F."/>
            <person name="Hesse C.N."/>
            <person name="Kosti I."/>
            <person name="LaButti K."/>
            <person name="Lindquist E.A."/>
            <person name="Lucas S."/>
            <person name="Salamov A.A."/>
            <person name="Bradshaw R.E."/>
            <person name="Ciuffetti L."/>
            <person name="Hamelin R.C."/>
            <person name="Kema G.H.J."/>
            <person name="Lawrence C."/>
            <person name="Scott J.A."/>
            <person name="Spatafora J.W."/>
            <person name="Turgeon B.G."/>
            <person name="de Wit P.J.G.M."/>
            <person name="Zhong S."/>
            <person name="Goodwin S.B."/>
            <person name="Grigoriev I.V."/>
        </authorList>
    </citation>
    <scope>NUCLEOTIDE SEQUENCE [LARGE SCALE GENOMIC DNA]</scope>
    <source>
        <strain evidence="10 11">CIRAD86</strain>
    </source>
</reference>
<dbReference type="InterPro" id="IPR013922">
    <property type="entry name" value="Cyclin_PHO80-like"/>
</dbReference>
<feature type="region of interest" description="Disordered" evidence="8">
    <location>
        <begin position="407"/>
        <end position="453"/>
    </location>
</feature>
<comment type="subcellular location">
    <subcellularLocation>
        <location evidence="1">Nucleus</location>
    </subcellularLocation>
</comment>
<dbReference type="OrthoDB" id="5421at2759"/>
<accession>N1QBX2</accession>
<dbReference type="InterPro" id="IPR041569">
    <property type="entry name" value="AAA_lid_3"/>
</dbReference>
<dbReference type="Pfam" id="PF08613">
    <property type="entry name" value="Cyclin"/>
    <property type="match status" value="1"/>
</dbReference>
<keyword evidence="11" id="KW-1185">Reference proteome</keyword>
<evidence type="ECO:0000259" key="9">
    <source>
        <dbReference type="SMART" id="SM00382"/>
    </source>
</evidence>
<dbReference type="GO" id="GO:0005524">
    <property type="term" value="F:ATP binding"/>
    <property type="evidence" value="ECO:0007669"/>
    <property type="project" value="UniProtKB-KW"/>
</dbReference>
<feature type="compositionally biased region" description="Polar residues" evidence="8">
    <location>
        <begin position="411"/>
        <end position="431"/>
    </location>
</feature>
<keyword evidence="7" id="KW-0539">Nucleus</keyword>
<dbReference type="EMBL" id="KB446555">
    <property type="protein sequence ID" value="EME89706.1"/>
    <property type="molecule type" value="Genomic_DNA"/>
</dbReference>
<dbReference type="Gene3D" id="1.10.472.10">
    <property type="entry name" value="Cyclin-like"/>
    <property type="match status" value="1"/>
</dbReference>
<feature type="compositionally biased region" description="Acidic residues" evidence="8">
    <location>
        <begin position="1328"/>
        <end position="1339"/>
    </location>
</feature>
<feature type="compositionally biased region" description="Acidic residues" evidence="8">
    <location>
        <begin position="1307"/>
        <end position="1320"/>
    </location>
</feature>
<feature type="compositionally biased region" description="Basic residues" evidence="8">
    <location>
        <begin position="1237"/>
        <end position="1246"/>
    </location>
</feature>
<dbReference type="Gene3D" id="3.40.50.300">
    <property type="entry name" value="P-loop containing nucleotide triphosphate hydrolases"/>
    <property type="match status" value="1"/>
</dbReference>
<dbReference type="PROSITE" id="PS00674">
    <property type="entry name" value="AAA"/>
    <property type="match status" value="1"/>
</dbReference>
<feature type="compositionally biased region" description="Basic residues" evidence="8">
    <location>
        <begin position="1470"/>
        <end position="1481"/>
    </location>
</feature>
<dbReference type="GO" id="GO:0005634">
    <property type="term" value="C:nucleus"/>
    <property type="evidence" value="ECO:0007669"/>
    <property type="project" value="UniProtKB-SubCell"/>
</dbReference>
<organism evidence="10 11">
    <name type="scientific">Pseudocercospora fijiensis (strain CIRAD86)</name>
    <name type="common">Black leaf streak disease fungus</name>
    <name type="synonym">Mycosphaerella fijiensis</name>
    <dbReference type="NCBI Taxonomy" id="383855"/>
    <lineage>
        <taxon>Eukaryota</taxon>
        <taxon>Fungi</taxon>
        <taxon>Dikarya</taxon>
        <taxon>Ascomycota</taxon>
        <taxon>Pezizomycotina</taxon>
        <taxon>Dothideomycetes</taxon>
        <taxon>Dothideomycetidae</taxon>
        <taxon>Mycosphaerellales</taxon>
        <taxon>Mycosphaerellaceae</taxon>
        <taxon>Pseudocercospora</taxon>
    </lineage>
</organism>
<dbReference type="GO" id="GO:0006334">
    <property type="term" value="P:nucleosome assembly"/>
    <property type="evidence" value="ECO:0007669"/>
    <property type="project" value="TreeGrafter"/>
</dbReference>
<dbReference type="InterPro" id="IPR036427">
    <property type="entry name" value="Bromodomain-like_sf"/>
</dbReference>
<evidence type="ECO:0000256" key="2">
    <source>
        <dbReference type="ARBA" id="ARBA00006914"/>
    </source>
</evidence>
<dbReference type="InterPro" id="IPR027417">
    <property type="entry name" value="P-loop_NTPase"/>
</dbReference>
<feature type="compositionally biased region" description="Polar residues" evidence="8">
    <location>
        <begin position="1284"/>
        <end position="1299"/>
    </location>
</feature>
<dbReference type="SUPFAM" id="SSF47370">
    <property type="entry name" value="Bromodomain"/>
    <property type="match status" value="1"/>
</dbReference>
<feature type="compositionally biased region" description="Acidic residues" evidence="8">
    <location>
        <begin position="1446"/>
        <end position="1465"/>
    </location>
</feature>
<feature type="region of interest" description="Disordered" evidence="8">
    <location>
        <begin position="1161"/>
        <end position="1501"/>
    </location>
</feature>
<dbReference type="Pfam" id="PF00004">
    <property type="entry name" value="AAA"/>
    <property type="match status" value="1"/>
</dbReference>
<evidence type="ECO:0000256" key="1">
    <source>
        <dbReference type="ARBA" id="ARBA00004123"/>
    </source>
</evidence>
<dbReference type="GO" id="GO:0016887">
    <property type="term" value="F:ATP hydrolysis activity"/>
    <property type="evidence" value="ECO:0007669"/>
    <property type="project" value="InterPro"/>
</dbReference>
<dbReference type="CDD" id="cd05491">
    <property type="entry name" value="Bromo_TBP7_like"/>
    <property type="match status" value="1"/>
</dbReference>
<proteinExistence type="inferred from homology"/>
<dbReference type="eggNOG" id="KOG0732">
    <property type="taxonomic scope" value="Eukaryota"/>
</dbReference>
<dbReference type="FunFam" id="3.40.50.300:FF:000061">
    <property type="entry name" value="ATPase family, AAA domain-containing 2"/>
    <property type="match status" value="1"/>
</dbReference>
<feature type="compositionally biased region" description="Basic and acidic residues" evidence="8">
    <location>
        <begin position="2494"/>
        <end position="2503"/>
    </location>
</feature>
<keyword evidence="5" id="KW-0067">ATP-binding</keyword>
<comment type="similarity">
    <text evidence="2">Belongs to the AAA ATPase family.</text>
</comment>
<sequence>MTMHEKEIGYQLEEPAVLSNLLKGNGQCMSYADVTSVPAPQRQHPRRTSLSRNQRPPPLVRQRDRKINFVDNLVGKHIETTSPQDSATQMVEVIWPLSIVPCQSEASGRGVLPLRTYIEETLRRSRTSYSTLQVALYYLVLIRPHVPKRDFTMELSMDSPAERALMCGRRMFLAALILASKYLQDRNYSAKAWSKMSGLNVCEINTNERTFLSKVDWKLHIPKPIFEKWQEVVLRYTPQPPPSPSWSVPSATSTWKRMVPLLTPELDNLPMVESKMALESKMAFDSEPAFCYDVGSPTTPTPAKMAFKVPPLDSTSHESTPTAMSTLASLPRFLEPKPDIAPPTPGLARMGPLPTPNMTPSSTATSTPAASVCGSRRPSMCSAMASAQKTSMNRCIFDSNPAGVPSFEPRYTTTTRRPSIMSIASTGSSPESMVSDNSRASRSSSISSVSTASSYSSMAPQRACLARQATCRNAGLLPKWVKEETEGSAIQPIIIEDDLEMVSSPVTADFSISEKVSHTPHRHSRASKHAGHNLPPAATDKGRKRVRPHGNRRSELQEEVRYLLNESFEDSMELDDRDVSPTPAASCAINMLGRYDSFTIMKEAQPPASISRRESSSRVPVQKNEGKKRTCCSIAGPMSISPVPLCGITLTSNDTNGGVSGAIGACNCSFEEDVPRSMPNSDLRLKRTHITYLFSCSLQEDKSLNCHGGHGASATLRIEDCAYCAITGQSPYQVQVHFVATRLKYQVIERRECAKQRRLTLLMAITRSKAKASKWSEETGVLNSSALQKLQVTWSSQSMTAAAAKLYEVRYADPAPEELWSMNLSRNRRRKTRLYVDAWLGEMVILLTRACVGVRYCLPGTCMLRVSTDIVLCAESNLSVPRNHTAILKHDKNHVKVPLLPTPIRLKRGGGSADRTDKLDSAHSIKVGMHRSARANHASLPLPRLSPPPSHSLPLLFFTSSVLGVCTLISIETLAWQRVWSAQTSSRSLRSGRPQRKQRWQSPRENRAVRMASKRKLETWDPTKSDSDDLDWDGKEAASPKPRSRARSRKANKASPQKRAAKRQRYDDSDIDPDSDAGSEEEASYSDASEEAPLEINPRTGRGQRSVAKKQIKYEESDEDDEIIADSDEESERDPIQPTPARSRTKIKLAATKKASLIVKLRVPLSMDGGGRTTRARTSSRSKRQPTPQSAPSTGITRRSSRISHDEQDPLFALTDSGKHEIVTRAGSATPEPVTRRTTRGGKGLKKPPVSAIFEASQEDLEQNAPVAEVPPTAEGADFFSKLEASQQEPQVERTSPAPSGTKGDGDDIVMEDHDDEDEEHVVQESQPDPDDAEDEDEGPISRGGRNLRTRRKASTPPASHPTEGRTRRSLRNTRRSGAENTSDFEPDAEGEADAEEELSDSDNHLKPGRGRNSSNEASSQGGRRSGRLSRKSASQRSRSRRNASADEDDEPDIDEIADEAAELEEDRRRIHRERPRKQRNKDRSTEINFEPNLRNRGNRPDYRILRPELLLPLEDDDAPALPAATPQRNRRGATHTYRSLFSTFGPFGGGGGPPPVLGGAEAAGATGGVDSDSSDDEMGGRAGQQGVGGTVGMTPTSAFPKPYAAPQALNNDPLTGPGGGPPGLGKVKDKKALADADPLGVDTNVTFDGVGGLDNHINQLKEMVALPLLYPEVFQRFHVTPPRGVLFHGPPGTGKTLLARALASSVSSHGRKVTFYMRKGADALSKWVGEAEKQLRLLFEEARKNQPSIIFFDEIDGLAPVRSSKQEQIHASIVATLLALMDGMDGRGQVIVIGATNRPDSVDPALRRPGRFDREFYFPLPDAIGRRKIIDIHTKGWDPPLRPDFKDQLAELTRGYGGADLRALCTEAALNAVQGTYPQIYQSDKKLIIDPSTIRVLAKDFMISVNKIVPSSERSASSGAAPLKKDIEPLLRRALEEITARIDKAIPRKRKVTALEEAMYDDRDDELGFEKETMQRDFEASRVFRPRLLIKGVEGMGQQYLGAALLSKFEGLHVQNFDLATLIKDSTRVSYDLSRPRLPHTDQSLLFEEVKRHKPSVIYLPGVNYWWETLSDTVKRTFVGLLRSLQPSEPVLVLGVLELQHPDDEIDPQLLRDLFGYSTQNQYALQRPDSFARSEYFSSILDFIRKPPSEFPDLDQRKKRKLAELEVAPAPAAPEGPSKAELKAQKKKDHQTLNMLKLHIQPVMEQIKLKYRKFRTPIVEEATIAYLFDEQNPTVLTSDLTEEQKAQQLLFRPYEIDQDEKGVPGIREVASQKFYYNLEIVTIEKRLSNGYYKRPKDFLADIKRLAKDAKAFGDQDRLLKANEMLANVEVDMGTLEVTQAALCAECEAVYEREQERERKRAEKVKEAQKRGEEVPKIVPNVPPPDWSKATTENSGPVVLGQEVPGANPFPLPQSNPWSTTNGSSHESHHTNGSVVPPRPREDTEMLDNDPSNGRHPPPPPLFHQASAQTKIQAGSQLEQYQNSASTTNSSNDGAKKTSDRSSGHTKSTQESNGHPDFFMMRSGHGSGSQLPDTQPQSLESRSAPTTTAPEPPPHASSQQSSPGSFAPRASSINALLNNPEDEENPDPTTTTHPAPQLILDDLSLSSLLQELTSRSSGLSLEQLEQVRAQVMDVIWCERGNWNRNQVWGRVQEVFHFAVEDIEACQQILEPSSQSHGNGRGERVGIWIWWDVGVDLSGGVRCWTCAVDVDRQDHTALSPSLIIIIIIIPSVCINQ</sequence>
<evidence type="ECO:0000256" key="3">
    <source>
        <dbReference type="ARBA" id="ARBA00022741"/>
    </source>
</evidence>
<dbReference type="CDD" id="cd20557">
    <property type="entry name" value="CYCLIN_ScPCL1-like"/>
    <property type="match status" value="1"/>
</dbReference>
<feature type="compositionally biased region" description="Polar residues" evidence="8">
    <location>
        <begin position="2528"/>
        <end position="2541"/>
    </location>
</feature>
<feature type="compositionally biased region" description="Basic residues" evidence="8">
    <location>
        <begin position="518"/>
        <end position="531"/>
    </location>
</feature>
<evidence type="ECO:0000256" key="4">
    <source>
        <dbReference type="ARBA" id="ARBA00022801"/>
    </source>
</evidence>
<dbReference type="Proteomes" id="UP000016932">
    <property type="component" value="Unassembled WGS sequence"/>
</dbReference>
<feature type="compositionally biased region" description="Gly residues" evidence="8">
    <location>
        <begin position="1581"/>
        <end position="1592"/>
    </location>
</feature>
<dbReference type="PANTHER" id="PTHR23069">
    <property type="entry name" value="AAA DOMAIN-CONTAINING"/>
    <property type="match status" value="1"/>
</dbReference>
<dbReference type="GO" id="GO:0045815">
    <property type="term" value="P:transcription initiation-coupled chromatin remodeling"/>
    <property type="evidence" value="ECO:0007669"/>
    <property type="project" value="TreeGrafter"/>
</dbReference>
<feature type="compositionally biased region" description="Basic and acidic residues" evidence="8">
    <location>
        <begin position="1015"/>
        <end position="1038"/>
    </location>
</feature>
<dbReference type="PANTHER" id="PTHR23069:SF0">
    <property type="entry name" value="TAT-BINDING HOMOLOG 7"/>
    <property type="match status" value="1"/>
</dbReference>
<dbReference type="GeneID" id="19336478"/>
<dbReference type="STRING" id="383855.N1QBX2"/>
<dbReference type="GO" id="GO:0019901">
    <property type="term" value="F:protein kinase binding"/>
    <property type="evidence" value="ECO:0007669"/>
    <property type="project" value="InterPro"/>
</dbReference>
<dbReference type="InterPro" id="IPR003959">
    <property type="entry name" value="ATPase_AAA_core"/>
</dbReference>
<protein>
    <recommendedName>
        <fullName evidence="9">AAA+ ATPase domain-containing protein</fullName>
    </recommendedName>
</protein>
<feature type="region of interest" description="Disordered" evidence="8">
    <location>
        <begin position="516"/>
        <end position="556"/>
    </location>
</feature>
<feature type="compositionally biased region" description="Basic residues" evidence="8">
    <location>
        <begin position="542"/>
        <end position="551"/>
    </location>
</feature>
<feature type="region of interest" description="Disordered" evidence="8">
    <location>
        <begin position="2362"/>
        <end position="2570"/>
    </location>
</feature>
<keyword evidence="4" id="KW-0378">Hydrolase</keyword>
<name>N1QBX2_PSEFD</name>